<feature type="region of interest" description="Disordered" evidence="2">
    <location>
        <begin position="287"/>
        <end position="306"/>
    </location>
</feature>
<keyword evidence="1" id="KW-0040">ANK repeat</keyword>
<dbReference type="InterPro" id="IPR002110">
    <property type="entry name" value="Ankyrin_rpt"/>
</dbReference>
<feature type="transmembrane region" description="Helical" evidence="3">
    <location>
        <begin position="547"/>
        <end position="570"/>
    </location>
</feature>
<evidence type="ECO:0000256" key="3">
    <source>
        <dbReference type="SAM" id="Phobius"/>
    </source>
</evidence>
<dbReference type="InterPro" id="IPR026961">
    <property type="entry name" value="PGG_dom"/>
</dbReference>
<accession>A0ABC8SQV5</accession>
<gene>
    <name evidence="5" type="ORF">ILEXP_LOCUS27960</name>
</gene>
<dbReference type="PROSITE" id="PS50297">
    <property type="entry name" value="ANK_REP_REGION"/>
    <property type="match status" value="1"/>
</dbReference>
<dbReference type="SMART" id="SM00248">
    <property type="entry name" value="ANK"/>
    <property type="match status" value="5"/>
</dbReference>
<keyword evidence="3" id="KW-0472">Membrane</keyword>
<feature type="transmembrane region" description="Helical" evidence="3">
    <location>
        <begin position="463"/>
        <end position="485"/>
    </location>
</feature>
<evidence type="ECO:0000256" key="2">
    <source>
        <dbReference type="SAM" id="MobiDB-lite"/>
    </source>
</evidence>
<keyword evidence="3" id="KW-0812">Transmembrane</keyword>
<dbReference type="Pfam" id="PF13962">
    <property type="entry name" value="PGG"/>
    <property type="match status" value="1"/>
</dbReference>
<protein>
    <recommendedName>
        <fullName evidence="4">PGG domain-containing protein</fullName>
    </recommendedName>
</protein>
<dbReference type="AlphaFoldDB" id="A0ABC8SQV5"/>
<evidence type="ECO:0000313" key="5">
    <source>
        <dbReference type="EMBL" id="CAK9159265.1"/>
    </source>
</evidence>
<reference evidence="5 6" key="1">
    <citation type="submission" date="2024-02" db="EMBL/GenBank/DDBJ databases">
        <authorList>
            <person name="Vignale AGUSTIN F."/>
            <person name="Sosa J E."/>
            <person name="Modenutti C."/>
        </authorList>
    </citation>
    <scope>NUCLEOTIDE SEQUENCE [LARGE SCALE GENOMIC DNA]</scope>
</reference>
<feature type="compositionally biased region" description="Acidic residues" evidence="2">
    <location>
        <begin position="287"/>
        <end position="296"/>
    </location>
</feature>
<organism evidence="5 6">
    <name type="scientific">Ilex paraguariensis</name>
    <name type="common">yerba mate</name>
    <dbReference type="NCBI Taxonomy" id="185542"/>
    <lineage>
        <taxon>Eukaryota</taxon>
        <taxon>Viridiplantae</taxon>
        <taxon>Streptophyta</taxon>
        <taxon>Embryophyta</taxon>
        <taxon>Tracheophyta</taxon>
        <taxon>Spermatophyta</taxon>
        <taxon>Magnoliopsida</taxon>
        <taxon>eudicotyledons</taxon>
        <taxon>Gunneridae</taxon>
        <taxon>Pentapetalae</taxon>
        <taxon>asterids</taxon>
        <taxon>campanulids</taxon>
        <taxon>Aquifoliales</taxon>
        <taxon>Aquifoliaceae</taxon>
        <taxon>Ilex</taxon>
    </lineage>
</organism>
<dbReference type="InterPro" id="IPR036770">
    <property type="entry name" value="Ankyrin_rpt-contain_sf"/>
</dbReference>
<name>A0ABC8SQV5_9AQUA</name>
<dbReference type="Gene3D" id="1.25.40.20">
    <property type="entry name" value="Ankyrin repeat-containing domain"/>
    <property type="match status" value="2"/>
</dbReference>
<feature type="transmembrane region" description="Helical" evidence="3">
    <location>
        <begin position="505"/>
        <end position="527"/>
    </location>
</feature>
<feature type="repeat" description="ANK" evidence="1">
    <location>
        <begin position="77"/>
        <end position="99"/>
    </location>
</feature>
<sequence length="620" mass="69904">MISANRRSEAYSYASQKTLQAKSYFCCFWREGGATQLYDRGDTILHFLAISGNDEVIKELLGKRLLTGAQLMKQNDRGDTALHEAVRYGQKEIVEMMVNEEPGPGGLVLVRNELGETPLYVAAASGEIEIFEFLEKHCQEIISQRRNDGSTVLHAAVIGEHYRMAIHIAGSHEELAQKHGDQGNTPLNLLATMPSSFRSGSTYDLRNLGRTAFLPLQIIEAITYRYMPPMYVETKPTGDEENQLNDKVAGFAWFQEVDDAKQKHILTMALAKNLILQEKEWSRNVCCEDDNDDDSSEASWSEFSSKKKKNKVPNPLIQAIIHGIAELAHEILKNYPDAVNSLDEKGRNILHIAVKHKQADLYDFFQRKVFDKDDRWRADVDDEKNTILHLATYKDSIPNDPLGVIQKMAWDVLWFQRIMNDSCPHLMSVQNNEGMTAKEVFEKEHEGLRSAAEKAAKDMNQGLMVVATLIGTVSFAALFTIPGGFDQTKGSPILFDESNNKKQEMRLFLGYIGATLFASLLALGTLLSIQLSRFNMEDFRVSLPLKFILAITGMFYSTTFTLTACLQAYILEDAMTEKCVFALLAGSVLMCLVFIDVTFLPCNYMCNVFRYSLTYKSPKM</sequence>
<dbReference type="PROSITE" id="PS50088">
    <property type="entry name" value="ANK_REPEAT"/>
    <property type="match status" value="1"/>
</dbReference>
<keyword evidence="3" id="KW-1133">Transmembrane helix</keyword>
<comment type="caution">
    <text evidence="5">The sequence shown here is derived from an EMBL/GenBank/DDBJ whole genome shotgun (WGS) entry which is preliminary data.</text>
</comment>
<keyword evidence="6" id="KW-1185">Reference proteome</keyword>
<evidence type="ECO:0000256" key="1">
    <source>
        <dbReference type="PROSITE-ProRule" id="PRU00023"/>
    </source>
</evidence>
<feature type="transmembrane region" description="Helical" evidence="3">
    <location>
        <begin position="582"/>
        <end position="606"/>
    </location>
</feature>
<feature type="domain" description="PGG" evidence="4">
    <location>
        <begin position="454"/>
        <end position="564"/>
    </location>
</feature>
<evidence type="ECO:0000313" key="6">
    <source>
        <dbReference type="Proteomes" id="UP001642360"/>
    </source>
</evidence>
<dbReference type="Proteomes" id="UP001642360">
    <property type="component" value="Unassembled WGS sequence"/>
</dbReference>
<dbReference type="EMBL" id="CAUOFW020003326">
    <property type="protein sequence ID" value="CAK9159265.1"/>
    <property type="molecule type" value="Genomic_DNA"/>
</dbReference>
<dbReference type="SUPFAM" id="SSF48403">
    <property type="entry name" value="Ankyrin repeat"/>
    <property type="match status" value="2"/>
</dbReference>
<dbReference type="Pfam" id="PF12796">
    <property type="entry name" value="Ank_2"/>
    <property type="match status" value="1"/>
</dbReference>
<evidence type="ECO:0000259" key="4">
    <source>
        <dbReference type="Pfam" id="PF13962"/>
    </source>
</evidence>
<dbReference type="PANTHER" id="PTHR24177">
    <property type="entry name" value="CASKIN"/>
    <property type="match status" value="1"/>
</dbReference>
<proteinExistence type="predicted"/>
<dbReference type="PANTHER" id="PTHR24177:SF343">
    <property type="entry name" value="PROTEIN ACCELERATED CELL DEATH 6-LIKE"/>
    <property type="match status" value="1"/>
</dbReference>